<gene>
    <name evidence="2" type="ORF">FY036_00620</name>
</gene>
<dbReference type="InterPro" id="IPR036388">
    <property type="entry name" value="WH-like_DNA-bd_sf"/>
</dbReference>
<dbReference type="InterPro" id="IPR000792">
    <property type="entry name" value="Tscrpt_reg_LuxR_C"/>
</dbReference>
<dbReference type="GO" id="GO:0003677">
    <property type="term" value="F:DNA binding"/>
    <property type="evidence" value="ECO:0007669"/>
    <property type="project" value="InterPro"/>
</dbReference>
<accession>A0A5D4HA90</accession>
<dbReference type="RefSeq" id="WP_148912790.1">
    <property type="nucleotide sequence ID" value="NZ_VSZS01000043.1"/>
</dbReference>
<dbReference type="OrthoDB" id="4457864at2"/>
<evidence type="ECO:0000313" key="3">
    <source>
        <dbReference type="Proteomes" id="UP000323258"/>
    </source>
</evidence>
<keyword evidence="3" id="KW-1185">Reference proteome</keyword>
<dbReference type="SUPFAM" id="SSF46894">
    <property type="entry name" value="C-terminal effector domain of the bipartite response regulators"/>
    <property type="match status" value="1"/>
</dbReference>
<evidence type="ECO:0000313" key="2">
    <source>
        <dbReference type="EMBL" id="TYR36759.1"/>
    </source>
</evidence>
<comment type="caution">
    <text evidence="2">The sequence shown here is derived from an EMBL/GenBank/DDBJ whole genome shotgun (WGS) entry which is preliminary data.</text>
</comment>
<dbReference type="Gene3D" id="1.10.10.10">
    <property type="entry name" value="Winged helix-like DNA-binding domain superfamily/Winged helix DNA-binding domain"/>
    <property type="match status" value="1"/>
</dbReference>
<organism evidence="2 3">
    <name type="scientific">Neoaquamicrobium microcysteis</name>
    <dbReference type="NCBI Taxonomy" id="2682781"/>
    <lineage>
        <taxon>Bacteria</taxon>
        <taxon>Pseudomonadati</taxon>
        <taxon>Pseudomonadota</taxon>
        <taxon>Alphaproteobacteria</taxon>
        <taxon>Hyphomicrobiales</taxon>
        <taxon>Phyllobacteriaceae</taxon>
        <taxon>Neoaquamicrobium</taxon>
    </lineage>
</organism>
<dbReference type="SMART" id="SM00421">
    <property type="entry name" value="HTH_LUXR"/>
    <property type="match status" value="1"/>
</dbReference>
<dbReference type="InterPro" id="IPR016032">
    <property type="entry name" value="Sig_transdc_resp-reg_C-effctor"/>
</dbReference>
<name>A0A5D4HA90_9HYPH</name>
<evidence type="ECO:0000259" key="1">
    <source>
        <dbReference type="SMART" id="SM00421"/>
    </source>
</evidence>
<proteinExistence type="predicted"/>
<dbReference type="GO" id="GO:0006355">
    <property type="term" value="P:regulation of DNA-templated transcription"/>
    <property type="evidence" value="ECO:0007669"/>
    <property type="project" value="InterPro"/>
</dbReference>
<dbReference type="Proteomes" id="UP000323258">
    <property type="component" value="Unassembled WGS sequence"/>
</dbReference>
<feature type="domain" description="HTH luxR-type" evidence="1">
    <location>
        <begin position="299"/>
        <end position="356"/>
    </location>
</feature>
<dbReference type="AlphaFoldDB" id="A0A5D4HA90"/>
<dbReference type="EMBL" id="VSZS01000043">
    <property type="protein sequence ID" value="TYR36759.1"/>
    <property type="molecule type" value="Genomic_DNA"/>
</dbReference>
<protein>
    <recommendedName>
        <fullName evidence="1">HTH luxR-type domain-containing protein</fullName>
    </recommendedName>
</protein>
<reference evidence="2 3" key="1">
    <citation type="submission" date="2019-08" db="EMBL/GenBank/DDBJ databases">
        <authorList>
            <person name="Seo Y.L."/>
        </authorList>
    </citation>
    <scope>NUCLEOTIDE SEQUENCE [LARGE SCALE GENOMIC DNA]</scope>
    <source>
        <strain evidence="2 3">MaA-C15</strain>
    </source>
</reference>
<reference evidence="2 3" key="2">
    <citation type="submission" date="2019-09" db="EMBL/GenBank/DDBJ databases">
        <title>Mesorhizobium sp. MaA-C15 isolated from Microcystis aeruginosa.</title>
        <authorList>
            <person name="Jeong S.E."/>
            <person name="Jin H.M."/>
            <person name="Jeon C.O."/>
        </authorList>
    </citation>
    <scope>NUCLEOTIDE SEQUENCE [LARGE SCALE GENOMIC DNA]</scope>
    <source>
        <strain evidence="2 3">MaA-C15</strain>
    </source>
</reference>
<sequence length="363" mass="39502">MRGAAWGHEAWVEACRRLADALPGSSPAILNYDMPRQQVNAAFFQGMAPDYVASYREHYMSVNPWIDYWTTVQAGTVHISEREMPSASFQKSEFYVDWLAPHGEIEAAVGMRLDVDPNNTVHLAWHYGLAHAETYDEAASAILELIGPDLADAVRVAASLRQGVESGAGLAGLMDRLDGAALLVERDRQIREANADAAIAMRQGDVVVAAGNTLSFRDAAAQRWLEDVVARLADGLPIASPSHVFRVQERVFRLTATPAPRHSEASLALLMQPRPLVLVTMKLLVGARSQIDDVGLRFTFGLSAAEIKLCEALANGHSLSEAARLLGVSDGTVRQRVKVIFNKTGTHRQGELIAMLGRFLLAG</sequence>